<evidence type="ECO:0000313" key="3">
    <source>
        <dbReference type="Proteomes" id="UP000001916"/>
    </source>
</evidence>
<dbReference type="Pfam" id="PF13649">
    <property type="entry name" value="Methyltransf_25"/>
    <property type="match status" value="1"/>
</dbReference>
<dbReference type="GO" id="GO:0032259">
    <property type="term" value="P:methylation"/>
    <property type="evidence" value="ECO:0007669"/>
    <property type="project" value="UniProtKB-KW"/>
</dbReference>
<dbReference type="AlphaFoldDB" id="D7BG71"/>
<organism evidence="2 3">
    <name type="scientific">Allomeiothermus silvanus (strain ATCC 700542 / DSM 9946 / NBRC 106475 / NCIMB 13440 / VI-R2)</name>
    <name type="common">Thermus silvanus</name>
    <dbReference type="NCBI Taxonomy" id="526227"/>
    <lineage>
        <taxon>Bacteria</taxon>
        <taxon>Thermotogati</taxon>
        <taxon>Deinococcota</taxon>
        <taxon>Deinococci</taxon>
        <taxon>Thermales</taxon>
        <taxon>Thermaceae</taxon>
        <taxon>Allomeiothermus</taxon>
    </lineage>
</organism>
<evidence type="ECO:0000313" key="2">
    <source>
        <dbReference type="EMBL" id="ADH61992.1"/>
    </source>
</evidence>
<evidence type="ECO:0000259" key="1">
    <source>
        <dbReference type="Pfam" id="PF13649"/>
    </source>
</evidence>
<gene>
    <name evidence="2" type="ordered locus">Mesil_0044</name>
</gene>
<proteinExistence type="predicted"/>
<keyword evidence="2" id="KW-0489">Methyltransferase</keyword>
<dbReference type="PANTHER" id="PTHR43464:SF92">
    <property type="entry name" value="SLR1071 PROTEIN"/>
    <property type="match status" value="1"/>
</dbReference>
<accession>D7BG71</accession>
<name>D7BG71_ALLS1</name>
<dbReference type="Proteomes" id="UP000001916">
    <property type="component" value="Chromosome"/>
</dbReference>
<feature type="domain" description="Methyltransferase" evidence="1">
    <location>
        <begin position="32"/>
        <end position="121"/>
    </location>
</feature>
<dbReference type="KEGG" id="msv:Mesil_0044"/>
<dbReference type="Gene3D" id="3.40.50.150">
    <property type="entry name" value="Vaccinia Virus protein VP39"/>
    <property type="match status" value="1"/>
</dbReference>
<dbReference type="GO" id="GO:0008168">
    <property type="term" value="F:methyltransferase activity"/>
    <property type="evidence" value="ECO:0007669"/>
    <property type="project" value="UniProtKB-KW"/>
</dbReference>
<sequence length="152" mass="17091">MRQDYSFKDYRAEAEAVHARIQQAHPGAKNLLEVACGTGKHLEHLKAHYEAVGLDLDAKQLEEARRRNPEVVFYQGDMRTFDLGRTFDAITCLFSAIGHAGSVEGLEAAVYTMARHLNPGGVLLVEPWLSPQVWQNNRMRCLSTSPTSRWPV</sequence>
<dbReference type="EMBL" id="CP002042">
    <property type="protein sequence ID" value="ADH61992.1"/>
    <property type="molecule type" value="Genomic_DNA"/>
</dbReference>
<dbReference type="CDD" id="cd02440">
    <property type="entry name" value="AdoMet_MTases"/>
    <property type="match status" value="1"/>
</dbReference>
<protein>
    <submittedName>
        <fullName evidence="2">Methyltransferase type 12</fullName>
    </submittedName>
</protein>
<dbReference type="PANTHER" id="PTHR43464">
    <property type="entry name" value="METHYLTRANSFERASE"/>
    <property type="match status" value="1"/>
</dbReference>
<keyword evidence="3" id="KW-1185">Reference proteome</keyword>
<dbReference type="STRING" id="526227.Mesil_0044"/>
<dbReference type="eggNOG" id="COG2226">
    <property type="taxonomic scope" value="Bacteria"/>
</dbReference>
<keyword evidence="2" id="KW-0808">Transferase</keyword>
<reference evidence="2 3" key="1">
    <citation type="journal article" date="2010" name="Stand. Genomic Sci.">
        <title>Complete genome sequence of Meiothermus silvanus type strain (VI-R2).</title>
        <authorList>
            <person name="Sikorski J."/>
            <person name="Tindall B.J."/>
            <person name="Lowry S."/>
            <person name="Lucas S."/>
            <person name="Nolan M."/>
            <person name="Copeland A."/>
            <person name="Glavina Del Rio T."/>
            <person name="Tice H."/>
            <person name="Cheng J.F."/>
            <person name="Han C."/>
            <person name="Pitluck S."/>
            <person name="Liolios K."/>
            <person name="Ivanova N."/>
            <person name="Mavromatis K."/>
            <person name="Mikhailova N."/>
            <person name="Pati A."/>
            <person name="Goodwin L."/>
            <person name="Chen A."/>
            <person name="Palaniappan K."/>
            <person name="Land M."/>
            <person name="Hauser L."/>
            <person name="Chang Y.J."/>
            <person name="Jeffries C.D."/>
            <person name="Rohde M."/>
            <person name="Goker M."/>
            <person name="Woyke T."/>
            <person name="Bristow J."/>
            <person name="Eisen J.A."/>
            <person name="Markowitz V."/>
            <person name="Hugenholtz P."/>
            <person name="Kyrpides N.C."/>
            <person name="Klenk H.P."/>
            <person name="Lapidus A."/>
        </authorList>
    </citation>
    <scope>NUCLEOTIDE SEQUENCE [LARGE SCALE GENOMIC DNA]</scope>
    <source>
        <strain evidence="3">ATCC 700542 / DSM 9946 / VI-R2</strain>
    </source>
</reference>
<dbReference type="InterPro" id="IPR029063">
    <property type="entry name" value="SAM-dependent_MTases_sf"/>
</dbReference>
<dbReference type="HOGENOM" id="CLU_1720153_0_0_0"/>
<dbReference type="RefSeq" id="WP_013156600.1">
    <property type="nucleotide sequence ID" value="NC_014212.1"/>
</dbReference>
<dbReference type="InterPro" id="IPR041698">
    <property type="entry name" value="Methyltransf_25"/>
</dbReference>
<dbReference type="SUPFAM" id="SSF53335">
    <property type="entry name" value="S-adenosyl-L-methionine-dependent methyltransferases"/>
    <property type="match status" value="1"/>
</dbReference>